<evidence type="ECO:0000256" key="3">
    <source>
        <dbReference type="ARBA" id="ARBA00022692"/>
    </source>
</evidence>
<evidence type="ECO:0000256" key="6">
    <source>
        <dbReference type="ARBA" id="ARBA00023002"/>
    </source>
</evidence>
<keyword evidence="12" id="KW-0449">Lipoprotein</keyword>
<evidence type="ECO:0000313" key="22">
    <source>
        <dbReference type="EMBL" id="RAL49630.1"/>
    </source>
</evidence>
<sequence>MAGVEALPKEYGYVAIVLALYSALNSWMTFQVGKARAKYNVHYPAMYASEEDGNEKGKIFNCVQRAHQNSVENMSVFFMLMMVGGVRHPLVCALLGALYTVARYVYFVRYSSGVPEKRRAPWKFIVLLTYGLMISTISCGVKLIITSP</sequence>
<evidence type="ECO:0000256" key="13">
    <source>
        <dbReference type="ARBA" id="ARBA00037884"/>
    </source>
</evidence>
<dbReference type="GO" id="GO:0004602">
    <property type="term" value="F:glutathione peroxidase activity"/>
    <property type="evidence" value="ECO:0007669"/>
    <property type="project" value="TreeGrafter"/>
</dbReference>
<keyword evidence="3 21" id="KW-0812">Transmembrane</keyword>
<evidence type="ECO:0000256" key="11">
    <source>
        <dbReference type="ARBA" id="ARBA00023239"/>
    </source>
</evidence>
<accession>A0A328DWP4</accession>
<dbReference type="EC" id="4.4.1.20" evidence="15"/>
<keyword evidence="4" id="KW-1000">Mitochondrion outer membrane</keyword>
<dbReference type="GO" id="GO:0006691">
    <property type="term" value="P:leukotriene metabolic process"/>
    <property type="evidence" value="ECO:0007669"/>
    <property type="project" value="UniProtKB-ARBA"/>
</dbReference>
<dbReference type="InterPro" id="IPR050997">
    <property type="entry name" value="MAPEG"/>
</dbReference>
<evidence type="ECO:0000256" key="18">
    <source>
        <dbReference type="ARBA" id="ARBA00069748"/>
    </source>
</evidence>
<evidence type="ECO:0000256" key="20">
    <source>
        <dbReference type="ARBA" id="ARBA00076908"/>
    </source>
</evidence>
<keyword evidence="7" id="KW-0443">Lipid metabolism</keyword>
<evidence type="ECO:0000256" key="17">
    <source>
        <dbReference type="ARBA" id="ARBA00051411"/>
    </source>
</evidence>
<evidence type="ECO:0000256" key="19">
    <source>
        <dbReference type="ARBA" id="ARBA00075145"/>
    </source>
</evidence>
<organism evidence="22 23">
    <name type="scientific">Cuscuta australis</name>
    <dbReference type="NCBI Taxonomy" id="267555"/>
    <lineage>
        <taxon>Eukaryota</taxon>
        <taxon>Viridiplantae</taxon>
        <taxon>Streptophyta</taxon>
        <taxon>Embryophyta</taxon>
        <taxon>Tracheophyta</taxon>
        <taxon>Spermatophyta</taxon>
        <taxon>Magnoliopsida</taxon>
        <taxon>eudicotyledons</taxon>
        <taxon>Gunneridae</taxon>
        <taxon>Pentapetalae</taxon>
        <taxon>asterids</taxon>
        <taxon>lamiids</taxon>
        <taxon>Solanales</taxon>
        <taxon>Convolvulaceae</taxon>
        <taxon>Cuscuteae</taxon>
        <taxon>Cuscuta</taxon>
        <taxon>Cuscuta subgen. Grammica</taxon>
        <taxon>Cuscuta sect. Cleistogrammica</taxon>
    </lineage>
</organism>
<comment type="catalytic activity">
    <reaction evidence="16">
        <text>leukotriene C4 = leukotriene A4 + glutathione</text>
        <dbReference type="Rhea" id="RHEA:17617"/>
        <dbReference type="ChEBI" id="CHEBI:57463"/>
        <dbReference type="ChEBI" id="CHEBI:57925"/>
        <dbReference type="ChEBI" id="CHEBI:57973"/>
        <dbReference type="EC" id="4.4.1.20"/>
    </reaction>
    <physiologicalReaction direction="right-to-left" evidence="16">
        <dbReference type="Rhea" id="RHEA:17619"/>
    </physiologicalReaction>
</comment>
<evidence type="ECO:0000256" key="1">
    <source>
        <dbReference type="ARBA" id="ARBA00004374"/>
    </source>
</evidence>
<dbReference type="GO" id="GO:0005741">
    <property type="term" value="C:mitochondrial outer membrane"/>
    <property type="evidence" value="ECO:0007669"/>
    <property type="project" value="UniProtKB-SubCell"/>
</dbReference>
<feature type="transmembrane region" description="Helical" evidence="21">
    <location>
        <begin position="76"/>
        <end position="102"/>
    </location>
</feature>
<dbReference type="EMBL" id="NQVE01000076">
    <property type="protein sequence ID" value="RAL49630.1"/>
    <property type="molecule type" value="Genomic_DNA"/>
</dbReference>
<gene>
    <name evidence="22" type="ORF">DM860_001921</name>
</gene>
<evidence type="ECO:0000256" key="14">
    <source>
        <dbReference type="ARBA" id="ARBA00037916"/>
    </source>
</evidence>
<keyword evidence="23" id="KW-1185">Reference proteome</keyword>
<dbReference type="Gene3D" id="1.20.120.550">
    <property type="entry name" value="Membrane associated eicosanoid/glutathione metabolism-like domain"/>
    <property type="match status" value="1"/>
</dbReference>
<dbReference type="AlphaFoldDB" id="A0A328DWP4"/>
<dbReference type="GO" id="GO:0005783">
    <property type="term" value="C:endoplasmic reticulum"/>
    <property type="evidence" value="ECO:0007669"/>
    <property type="project" value="TreeGrafter"/>
</dbReference>
<evidence type="ECO:0000256" key="4">
    <source>
        <dbReference type="ARBA" id="ARBA00022787"/>
    </source>
</evidence>
<name>A0A328DWP4_9ASTE</name>
<dbReference type="GO" id="GO:0004364">
    <property type="term" value="F:glutathione transferase activity"/>
    <property type="evidence" value="ECO:0007669"/>
    <property type="project" value="TreeGrafter"/>
</dbReference>
<reference evidence="22 23" key="1">
    <citation type="submission" date="2018-06" db="EMBL/GenBank/DDBJ databases">
        <title>The Genome of Cuscuta australis (Dodder) Provides Insight into the Evolution of Plant Parasitism.</title>
        <authorList>
            <person name="Liu H."/>
        </authorList>
    </citation>
    <scope>NUCLEOTIDE SEQUENCE [LARGE SCALE GENOMIC DNA]</scope>
    <source>
        <strain evidence="23">cv. Yunnan</strain>
        <tissue evidence="22">Vines</tissue>
    </source>
</reference>
<keyword evidence="2" id="KW-0808">Transferase</keyword>
<proteinExistence type="predicted"/>
<keyword evidence="9 21" id="KW-0472">Membrane</keyword>
<dbReference type="PANTHER" id="PTHR10250:SF22">
    <property type="entry name" value="MICROSOMAL GLUTATHIONE S-TRANSFERASE"/>
    <property type="match status" value="1"/>
</dbReference>
<dbReference type="PANTHER" id="PTHR10250">
    <property type="entry name" value="MICROSOMAL GLUTATHIONE S-TRANSFERASE"/>
    <property type="match status" value="1"/>
</dbReference>
<evidence type="ECO:0000256" key="21">
    <source>
        <dbReference type="SAM" id="Phobius"/>
    </source>
</evidence>
<comment type="pathway">
    <text evidence="13">Lipid metabolism; leukotriene C4 biosynthesis.</text>
</comment>
<keyword evidence="5 21" id="KW-1133">Transmembrane helix</keyword>
<comment type="catalytic activity">
    <reaction evidence="17">
        <text>15-deoxy-Delta(12,14)-prostaglandin J2 + glutathione = 15-deoxy-Delta(12,14)-prostaglandin J2-S-(R)-glutathione</text>
        <dbReference type="Rhea" id="RHEA:75963"/>
        <dbReference type="ChEBI" id="CHEBI:57925"/>
        <dbReference type="ChEBI" id="CHEBI:85236"/>
        <dbReference type="ChEBI" id="CHEBI:194498"/>
    </reaction>
    <physiologicalReaction direction="left-to-right" evidence="17">
        <dbReference type="Rhea" id="RHEA:75964"/>
    </physiologicalReaction>
</comment>
<evidence type="ECO:0000256" key="7">
    <source>
        <dbReference type="ARBA" id="ARBA00023098"/>
    </source>
</evidence>
<protein>
    <recommendedName>
        <fullName evidence="18">Glutathione S-transferase 3, mitochondrial</fullName>
        <ecNumber evidence="15">4.4.1.20</ecNumber>
    </recommendedName>
    <alternativeName>
        <fullName evidence="19">Glutathione peroxidase MGST3</fullName>
    </alternativeName>
    <alternativeName>
        <fullName evidence="20">LTC4 synthase MGST3</fullName>
    </alternativeName>
</protein>
<dbReference type="GO" id="GO:0005635">
    <property type="term" value="C:nuclear envelope"/>
    <property type="evidence" value="ECO:0007669"/>
    <property type="project" value="TreeGrafter"/>
</dbReference>
<dbReference type="FunFam" id="1.20.120.550:FF:000004">
    <property type="entry name" value="Microsomal glutathione S-transferase 3"/>
    <property type="match status" value="1"/>
</dbReference>
<evidence type="ECO:0000256" key="2">
    <source>
        <dbReference type="ARBA" id="ARBA00022679"/>
    </source>
</evidence>
<evidence type="ECO:0000256" key="15">
    <source>
        <dbReference type="ARBA" id="ARBA00039056"/>
    </source>
</evidence>
<feature type="transmembrane region" description="Helical" evidence="21">
    <location>
        <begin position="122"/>
        <end position="145"/>
    </location>
</feature>
<comment type="caution">
    <text evidence="22">The sequence shown here is derived from an EMBL/GenBank/DDBJ whole genome shotgun (WGS) entry which is preliminary data.</text>
</comment>
<evidence type="ECO:0000256" key="9">
    <source>
        <dbReference type="ARBA" id="ARBA00023136"/>
    </source>
</evidence>
<comment type="pathway">
    <text evidence="14">Lipid metabolism; arachidonate metabolism.</text>
</comment>
<dbReference type="Proteomes" id="UP000249390">
    <property type="component" value="Unassembled WGS sequence"/>
</dbReference>
<dbReference type="SUPFAM" id="SSF161084">
    <property type="entry name" value="MAPEG domain-like"/>
    <property type="match status" value="1"/>
</dbReference>
<evidence type="ECO:0000256" key="16">
    <source>
        <dbReference type="ARBA" id="ARBA00049298"/>
    </source>
</evidence>
<feature type="transmembrane region" description="Helical" evidence="21">
    <location>
        <begin position="12"/>
        <end position="30"/>
    </location>
</feature>
<evidence type="ECO:0000256" key="5">
    <source>
        <dbReference type="ARBA" id="ARBA00022989"/>
    </source>
</evidence>
<evidence type="ECO:0000256" key="12">
    <source>
        <dbReference type="ARBA" id="ARBA00023288"/>
    </source>
</evidence>
<dbReference type="InterPro" id="IPR023352">
    <property type="entry name" value="MAPEG-like_dom_sf"/>
</dbReference>
<evidence type="ECO:0000256" key="8">
    <source>
        <dbReference type="ARBA" id="ARBA00023128"/>
    </source>
</evidence>
<keyword evidence="10" id="KW-0564">Palmitate</keyword>
<evidence type="ECO:0000313" key="23">
    <source>
        <dbReference type="Proteomes" id="UP000249390"/>
    </source>
</evidence>
<keyword evidence="6" id="KW-0560">Oxidoreductase</keyword>
<evidence type="ECO:0000256" key="10">
    <source>
        <dbReference type="ARBA" id="ARBA00023139"/>
    </source>
</evidence>
<keyword evidence="11" id="KW-0456">Lyase</keyword>
<dbReference type="GO" id="GO:0006629">
    <property type="term" value="P:lipid metabolic process"/>
    <property type="evidence" value="ECO:0007669"/>
    <property type="project" value="UniProtKB-KW"/>
</dbReference>
<comment type="subcellular location">
    <subcellularLocation>
        <location evidence="1">Mitochondrion outer membrane</location>
        <topology evidence="1">Multi-pass membrane protein</topology>
    </subcellularLocation>
</comment>
<dbReference type="InterPro" id="IPR001129">
    <property type="entry name" value="Membr-assoc_MAPEG"/>
</dbReference>
<keyword evidence="8" id="KW-0496">Mitochondrion</keyword>
<dbReference type="Pfam" id="PF01124">
    <property type="entry name" value="MAPEG"/>
    <property type="match status" value="1"/>
</dbReference>
<dbReference type="GO" id="GO:0004464">
    <property type="term" value="F:leukotriene-C4 synthase activity"/>
    <property type="evidence" value="ECO:0007669"/>
    <property type="project" value="UniProtKB-EC"/>
</dbReference>